<proteinExistence type="predicted"/>
<dbReference type="RefSeq" id="WP_305008617.1">
    <property type="nucleotide sequence ID" value="NZ_JAUQSY010000017.1"/>
</dbReference>
<evidence type="ECO:0000313" key="2">
    <source>
        <dbReference type="EMBL" id="MDO7877190.1"/>
    </source>
</evidence>
<dbReference type="InterPro" id="IPR050765">
    <property type="entry name" value="Riboflavin_Biosynth_HTPR"/>
</dbReference>
<name>A0ABT9BFZ5_9BACT</name>
<evidence type="ECO:0000313" key="3">
    <source>
        <dbReference type="Proteomes" id="UP001176429"/>
    </source>
</evidence>
<feature type="domain" description="Bacterial bifunctional deaminase-reductase C-terminal" evidence="1">
    <location>
        <begin position="3"/>
        <end position="181"/>
    </location>
</feature>
<accession>A0ABT9BFZ5</accession>
<dbReference type="InterPro" id="IPR024072">
    <property type="entry name" value="DHFR-like_dom_sf"/>
</dbReference>
<sequence>MGKLVLFMHISLDGLVAGPNGEMDWIRISDELFEYSDRQTAQSSTALYGRVTYQMMEAYWPTAAEQPGASRHDITHASWYKQAPKVVLSTTLPDSAQPNVRIIRDNVAAEVQQLKQETEQDIVIFGSPGAAHSLLAANLVDEFRLFVNPVILRDGIPLFDGSQPALQLQLLEAVTLSSGVQGLHYRRIAEA</sequence>
<reference evidence="2" key="1">
    <citation type="submission" date="2023-07" db="EMBL/GenBank/DDBJ databases">
        <authorList>
            <person name="Kim M.K."/>
        </authorList>
    </citation>
    <scope>NUCLEOTIDE SEQUENCE</scope>
    <source>
        <strain evidence="2">ASUV-10-1</strain>
    </source>
</reference>
<dbReference type="PANTHER" id="PTHR38011">
    <property type="entry name" value="DIHYDROFOLATE REDUCTASE FAMILY PROTEIN (AFU_ORTHOLOGUE AFUA_8G06820)"/>
    <property type="match status" value="1"/>
</dbReference>
<keyword evidence="3" id="KW-1185">Reference proteome</keyword>
<dbReference type="Gene3D" id="3.40.430.10">
    <property type="entry name" value="Dihydrofolate Reductase, subunit A"/>
    <property type="match status" value="1"/>
</dbReference>
<organism evidence="2 3">
    <name type="scientific">Hymenobacter aranciens</name>
    <dbReference type="NCBI Taxonomy" id="3063996"/>
    <lineage>
        <taxon>Bacteria</taxon>
        <taxon>Pseudomonadati</taxon>
        <taxon>Bacteroidota</taxon>
        <taxon>Cytophagia</taxon>
        <taxon>Cytophagales</taxon>
        <taxon>Hymenobacteraceae</taxon>
        <taxon>Hymenobacter</taxon>
    </lineage>
</organism>
<comment type="caution">
    <text evidence="2">The sequence shown here is derived from an EMBL/GenBank/DDBJ whole genome shotgun (WGS) entry which is preliminary data.</text>
</comment>
<dbReference type="PANTHER" id="PTHR38011:SF11">
    <property type="entry name" value="2,5-DIAMINO-6-RIBOSYLAMINO-4(3H)-PYRIMIDINONE 5'-PHOSPHATE REDUCTASE"/>
    <property type="match status" value="1"/>
</dbReference>
<dbReference type="Pfam" id="PF01872">
    <property type="entry name" value="RibD_C"/>
    <property type="match status" value="1"/>
</dbReference>
<dbReference type="EMBL" id="JAUQSY010000017">
    <property type="protein sequence ID" value="MDO7877190.1"/>
    <property type="molecule type" value="Genomic_DNA"/>
</dbReference>
<protein>
    <submittedName>
        <fullName evidence="2">Dihydrofolate reductase family protein</fullName>
    </submittedName>
</protein>
<dbReference type="InterPro" id="IPR002734">
    <property type="entry name" value="RibDG_C"/>
</dbReference>
<evidence type="ECO:0000259" key="1">
    <source>
        <dbReference type="Pfam" id="PF01872"/>
    </source>
</evidence>
<gene>
    <name evidence="2" type="ORF">Q5H93_20760</name>
</gene>
<dbReference type="SUPFAM" id="SSF53597">
    <property type="entry name" value="Dihydrofolate reductase-like"/>
    <property type="match status" value="1"/>
</dbReference>
<dbReference type="Proteomes" id="UP001176429">
    <property type="component" value="Unassembled WGS sequence"/>
</dbReference>